<feature type="transmembrane region" description="Helical" evidence="1">
    <location>
        <begin position="299"/>
        <end position="317"/>
    </location>
</feature>
<feature type="transmembrane region" description="Helical" evidence="1">
    <location>
        <begin position="7"/>
        <end position="28"/>
    </location>
</feature>
<dbReference type="eggNOG" id="COG4485">
    <property type="taxonomic scope" value="Bacteria"/>
</dbReference>
<keyword evidence="1" id="KW-0812">Transmembrane</keyword>
<dbReference type="InParanoid" id="Q01X59"/>
<name>Q01X59_SOLUE</name>
<protein>
    <recommendedName>
        <fullName evidence="3">YfhO family protein</fullName>
    </recommendedName>
</protein>
<feature type="transmembrane region" description="Helical" evidence="1">
    <location>
        <begin position="155"/>
        <end position="172"/>
    </location>
</feature>
<sequence>MERQKRSADAVALLVIAACITIAFWKIALTSQYTFIESPDIGHQVLPWLQVQAAALHRGVAPLWDPYLIGGQPLPGQLQPAVFSPFTWILLAAPLDSAGHIHLGWIHGWFVLLHVFAGVFAYGFLRDLGVRREACVVGAVFFGAAGFVGNTPWPQIAAGAIWLPLVFLFFLRSLRGERALFNAALAGGFLGLSFLSGHHAVPTFASLALIGVSLGAALARRLAWTAALARTAITLVVAACGAAVQILPALEYAHYAVRWVNATNPVGWRDVIPYTVHQALGWSASELLFAVLPGSTNNIVNPLVGIVPLTLAAIALLERPWRRGAGLFAGVALGALLFSLARSNPFHGVLYALVPGLEKARAPIMAMAVADVAIAALAAIGVDALLAGAVKRVSRIAAVVAGAAAFLFVVSLYPPAILQPAPHGAERAAAIALTAALLGLLLWAWQRDLLKPLAFVAALLGLALFEIGNSTGYDYVHLEDKASIVRPRLYGGTEELAAFLRGHMGASRMTYPYDDLLFNFGDWHGIAAMSGFLPSAPTALWQLGTWNPRVLDLYGVRYYVAREPVAGLGPEVFSGDGGWKVWERSTAFPRAWVVHGVTEGGAGKVLDPAIDLRQTVVMERPVAVEGCGGGEPVEVRTPDENHVTLDATLQCAGIVVLSDNWFPGWKATVDGWPAKVLIADAALRGVAVPGGRHRIEFTYAPGAVAWGGMLSAATLLLLGVMVSRRVRDGGAGQAG</sequence>
<dbReference type="PANTHER" id="PTHR38454:SF1">
    <property type="entry name" value="INTEGRAL MEMBRANE PROTEIN"/>
    <property type="match status" value="1"/>
</dbReference>
<dbReference type="OrthoDB" id="9815466at2"/>
<keyword evidence="1" id="KW-0472">Membrane</keyword>
<dbReference type="STRING" id="234267.Acid_4797"/>
<dbReference type="PANTHER" id="PTHR38454">
    <property type="entry name" value="INTEGRAL MEMBRANE PROTEIN-RELATED"/>
    <property type="match status" value="1"/>
</dbReference>
<feature type="transmembrane region" description="Helical" evidence="1">
    <location>
        <begin position="231"/>
        <end position="250"/>
    </location>
</feature>
<gene>
    <name evidence="2" type="ordered locus">Acid_4797</name>
</gene>
<feature type="transmembrane region" description="Helical" evidence="1">
    <location>
        <begin position="179"/>
        <end position="195"/>
    </location>
</feature>
<dbReference type="KEGG" id="sus:Acid_4797"/>
<feature type="transmembrane region" description="Helical" evidence="1">
    <location>
        <begin position="396"/>
        <end position="416"/>
    </location>
</feature>
<evidence type="ECO:0000313" key="2">
    <source>
        <dbReference type="EMBL" id="ABJ85756.1"/>
    </source>
</evidence>
<dbReference type="HOGENOM" id="CLU_008305_1_0_0"/>
<dbReference type="InterPro" id="IPR018580">
    <property type="entry name" value="Uncharacterised_YfhO"/>
</dbReference>
<feature type="transmembrane region" description="Helical" evidence="1">
    <location>
        <begin position="703"/>
        <end position="722"/>
    </location>
</feature>
<feature type="transmembrane region" description="Helical" evidence="1">
    <location>
        <begin position="201"/>
        <end position="219"/>
    </location>
</feature>
<reference evidence="2" key="1">
    <citation type="submission" date="2006-10" db="EMBL/GenBank/DDBJ databases">
        <title>Complete sequence of Solibacter usitatus Ellin6076.</title>
        <authorList>
            <consortium name="US DOE Joint Genome Institute"/>
            <person name="Copeland A."/>
            <person name="Lucas S."/>
            <person name="Lapidus A."/>
            <person name="Barry K."/>
            <person name="Detter J.C."/>
            <person name="Glavina del Rio T."/>
            <person name="Hammon N."/>
            <person name="Israni S."/>
            <person name="Dalin E."/>
            <person name="Tice H."/>
            <person name="Pitluck S."/>
            <person name="Thompson L.S."/>
            <person name="Brettin T."/>
            <person name="Bruce D."/>
            <person name="Han C."/>
            <person name="Tapia R."/>
            <person name="Gilna P."/>
            <person name="Schmutz J."/>
            <person name="Larimer F."/>
            <person name="Land M."/>
            <person name="Hauser L."/>
            <person name="Kyrpides N."/>
            <person name="Mikhailova N."/>
            <person name="Janssen P.H."/>
            <person name="Kuske C.R."/>
            <person name="Richardson P."/>
        </authorList>
    </citation>
    <scope>NUCLEOTIDE SEQUENCE</scope>
    <source>
        <strain evidence="2">Ellin6076</strain>
    </source>
</reference>
<dbReference type="EMBL" id="CP000473">
    <property type="protein sequence ID" value="ABJ85756.1"/>
    <property type="molecule type" value="Genomic_DNA"/>
</dbReference>
<keyword evidence="1" id="KW-1133">Transmembrane helix</keyword>
<dbReference type="AlphaFoldDB" id="Q01X59"/>
<feature type="transmembrane region" description="Helical" evidence="1">
    <location>
        <begin position="452"/>
        <end position="468"/>
    </location>
</feature>
<feature type="transmembrane region" description="Helical" evidence="1">
    <location>
        <begin position="132"/>
        <end position="149"/>
    </location>
</feature>
<accession>Q01X59</accession>
<feature type="transmembrane region" description="Helical" evidence="1">
    <location>
        <begin position="105"/>
        <end position="125"/>
    </location>
</feature>
<evidence type="ECO:0008006" key="3">
    <source>
        <dbReference type="Google" id="ProtNLM"/>
    </source>
</evidence>
<organism evidence="2">
    <name type="scientific">Solibacter usitatus (strain Ellin6076)</name>
    <dbReference type="NCBI Taxonomy" id="234267"/>
    <lineage>
        <taxon>Bacteria</taxon>
        <taxon>Pseudomonadati</taxon>
        <taxon>Acidobacteriota</taxon>
        <taxon>Terriglobia</taxon>
        <taxon>Bryobacterales</taxon>
        <taxon>Solibacteraceae</taxon>
        <taxon>Candidatus Solibacter</taxon>
    </lineage>
</organism>
<feature type="transmembrane region" description="Helical" evidence="1">
    <location>
        <begin position="428"/>
        <end position="445"/>
    </location>
</feature>
<proteinExistence type="predicted"/>
<feature type="transmembrane region" description="Helical" evidence="1">
    <location>
        <begin position="324"/>
        <end position="342"/>
    </location>
</feature>
<feature type="transmembrane region" description="Helical" evidence="1">
    <location>
        <begin position="362"/>
        <end position="389"/>
    </location>
</feature>
<evidence type="ECO:0000256" key="1">
    <source>
        <dbReference type="SAM" id="Phobius"/>
    </source>
</evidence>